<protein>
    <submittedName>
        <fullName evidence="2">Uncharacterized protein</fullName>
    </submittedName>
</protein>
<evidence type="ECO:0000313" key="3">
    <source>
        <dbReference type="Proteomes" id="UP001290455"/>
    </source>
</evidence>
<evidence type="ECO:0000256" key="1">
    <source>
        <dbReference type="SAM" id="SignalP"/>
    </source>
</evidence>
<organism evidence="2 3">
    <name type="scientific">Robertmurraya mangrovi</name>
    <dbReference type="NCBI Taxonomy" id="3098077"/>
    <lineage>
        <taxon>Bacteria</taxon>
        <taxon>Bacillati</taxon>
        <taxon>Bacillota</taxon>
        <taxon>Bacilli</taxon>
        <taxon>Bacillales</taxon>
        <taxon>Bacillaceae</taxon>
        <taxon>Robertmurraya</taxon>
    </lineage>
</organism>
<name>A0ABU5IX12_9BACI</name>
<gene>
    <name evidence="2" type="ORF">SM124_07910</name>
</gene>
<reference evidence="2 3" key="1">
    <citation type="submission" date="2023-11" db="EMBL/GenBank/DDBJ databases">
        <title>Bacillus jintuensis, isolated from a mudflat on the Beibu Gulf coast.</title>
        <authorList>
            <person name="Li M."/>
        </authorList>
    </citation>
    <scope>NUCLEOTIDE SEQUENCE [LARGE SCALE GENOMIC DNA]</scope>
    <source>
        <strain evidence="2 3">31A1R</strain>
    </source>
</reference>
<dbReference type="PROSITE" id="PS51257">
    <property type="entry name" value="PROKAR_LIPOPROTEIN"/>
    <property type="match status" value="1"/>
</dbReference>
<feature type="chain" id="PRO_5046944763" evidence="1">
    <location>
        <begin position="22"/>
        <end position="101"/>
    </location>
</feature>
<accession>A0ABU5IX12</accession>
<proteinExistence type="predicted"/>
<comment type="caution">
    <text evidence="2">The sequence shown here is derived from an EMBL/GenBank/DDBJ whole genome shotgun (WGS) entry which is preliminary data.</text>
</comment>
<dbReference type="RefSeq" id="WP_322445977.1">
    <property type="nucleotide sequence ID" value="NZ_JAXOFX010000004.1"/>
</dbReference>
<sequence>MNKTKKMMAGVLAIMSTSLVACSSQEIPAEPVDEECDDWDWDKNTQTYYCDDEHSRYYGGYYHGGRYYKNKSTLLNSSEYKNYKNSIKTGIGSGSKGGFGG</sequence>
<keyword evidence="1" id="KW-0732">Signal</keyword>
<feature type="signal peptide" evidence="1">
    <location>
        <begin position="1"/>
        <end position="21"/>
    </location>
</feature>
<evidence type="ECO:0000313" key="2">
    <source>
        <dbReference type="EMBL" id="MDZ5471672.1"/>
    </source>
</evidence>
<dbReference type="Proteomes" id="UP001290455">
    <property type="component" value="Unassembled WGS sequence"/>
</dbReference>
<keyword evidence="3" id="KW-1185">Reference proteome</keyword>
<dbReference type="EMBL" id="JAXOFX010000004">
    <property type="protein sequence ID" value="MDZ5471672.1"/>
    <property type="molecule type" value="Genomic_DNA"/>
</dbReference>